<dbReference type="EMBL" id="BGPR01000228">
    <property type="protein sequence ID" value="GBM06377.1"/>
    <property type="molecule type" value="Genomic_DNA"/>
</dbReference>
<proteinExistence type="predicted"/>
<gene>
    <name evidence="1" type="ORF">AVEN_266338_1</name>
</gene>
<dbReference type="AlphaFoldDB" id="A0A4Y2CRG4"/>
<evidence type="ECO:0000313" key="2">
    <source>
        <dbReference type="Proteomes" id="UP000499080"/>
    </source>
</evidence>
<evidence type="ECO:0000313" key="1">
    <source>
        <dbReference type="EMBL" id="GBM06377.1"/>
    </source>
</evidence>
<protein>
    <submittedName>
        <fullName evidence="1">Uncharacterized protein</fullName>
    </submittedName>
</protein>
<reference evidence="1 2" key="1">
    <citation type="journal article" date="2019" name="Sci. Rep.">
        <title>Orb-weaving spider Araneus ventricosus genome elucidates the spidroin gene catalogue.</title>
        <authorList>
            <person name="Kono N."/>
            <person name="Nakamura H."/>
            <person name="Ohtoshi R."/>
            <person name="Moran D.A.P."/>
            <person name="Shinohara A."/>
            <person name="Yoshida Y."/>
            <person name="Fujiwara M."/>
            <person name="Mori M."/>
            <person name="Tomita M."/>
            <person name="Arakawa K."/>
        </authorList>
    </citation>
    <scope>NUCLEOTIDE SEQUENCE [LARGE SCALE GENOMIC DNA]</scope>
</reference>
<comment type="caution">
    <text evidence="1">The sequence shown here is derived from an EMBL/GenBank/DDBJ whole genome shotgun (WGS) entry which is preliminary data.</text>
</comment>
<accession>A0A4Y2CRG4</accession>
<organism evidence="1 2">
    <name type="scientific">Araneus ventricosus</name>
    <name type="common">Orbweaver spider</name>
    <name type="synonym">Epeira ventricosa</name>
    <dbReference type="NCBI Taxonomy" id="182803"/>
    <lineage>
        <taxon>Eukaryota</taxon>
        <taxon>Metazoa</taxon>
        <taxon>Ecdysozoa</taxon>
        <taxon>Arthropoda</taxon>
        <taxon>Chelicerata</taxon>
        <taxon>Arachnida</taxon>
        <taxon>Araneae</taxon>
        <taxon>Araneomorphae</taxon>
        <taxon>Entelegynae</taxon>
        <taxon>Araneoidea</taxon>
        <taxon>Araneidae</taxon>
        <taxon>Araneus</taxon>
    </lineage>
</organism>
<keyword evidence="2" id="KW-1185">Reference proteome</keyword>
<sequence length="93" mass="10246">MRDGYPNNKVKLIGAAIFGHILQKSFLQSVTTQVDITVDRSTSELHNTCFFTSAECRKGSSNERTVALNAVKPLCNARPSFQGKLDALKGFRV</sequence>
<dbReference type="Proteomes" id="UP000499080">
    <property type="component" value="Unassembled WGS sequence"/>
</dbReference>
<name>A0A4Y2CRG4_ARAVE</name>